<accession>A0A0K0XV87</accession>
<reference evidence="2 3" key="1">
    <citation type="submission" date="2015-07" db="EMBL/GenBank/DDBJ databases">
        <authorList>
            <person name="Noorani M."/>
        </authorList>
    </citation>
    <scope>NUCLEOTIDE SEQUENCE [LARGE SCALE GENOMIC DNA]</scope>
    <source>
        <strain evidence="2 3">KCTC 42284</strain>
    </source>
</reference>
<dbReference type="Pfam" id="PF07603">
    <property type="entry name" value="Lcl_C"/>
    <property type="match status" value="1"/>
</dbReference>
<dbReference type="KEGG" id="wma:WM2015_1219"/>
<sequence>MMPKEYGVMLTSLLLALAMTPDAALAQCAAGNLNPAVPASAPLTEFDEQGDGSLLHRRTRLIWQRCALGQTWDGAACTGAPSLMDWTTALLAAASTGQGGDPIWRLPNRNELASIVEQRCFSPALDADAFPAAPAVAYWTSTPVSDGGEQVWIVEFGDGATFAAPTDALQAVRLVRDLP</sequence>
<name>A0A0K0XV87_9GAMM</name>
<proteinExistence type="predicted"/>
<dbReference type="Proteomes" id="UP000066624">
    <property type="component" value="Chromosome"/>
</dbReference>
<organism evidence="2 3">
    <name type="scientific">Wenzhouxiangella marina</name>
    <dbReference type="NCBI Taxonomy" id="1579979"/>
    <lineage>
        <taxon>Bacteria</taxon>
        <taxon>Pseudomonadati</taxon>
        <taxon>Pseudomonadota</taxon>
        <taxon>Gammaproteobacteria</taxon>
        <taxon>Chromatiales</taxon>
        <taxon>Wenzhouxiangellaceae</taxon>
        <taxon>Wenzhouxiangella</taxon>
    </lineage>
</organism>
<keyword evidence="3" id="KW-1185">Reference proteome</keyword>
<dbReference type="STRING" id="1579979.WM2015_1219"/>
<protein>
    <recommendedName>
        <fullName evidence="1">Lcl C-terminal domain-containing protein</fullName>
    </recommendedName>
</protein>
<dbReference type="PANTHER" id="PTHR35812">
    <property type="entry name" value="LIPOPROTEIN"/>
    <property type="match status" value="1"/>
</dbReference>
<dbReference type="InterPro" id="IPR011460">
    <property type="entry name" value="Lcl_C"/>
</dbReference>
<evidence type="ECO:0000313" key="2">
    <source>
        <dbReference type="EMBL" id="AKS41593.1"/>
    </source>
</evidence>
<dbReference type="RefSeq" id="WP_082169515.1">
    <property type="nucleotide sequence ID" value="NZ_CP012154.1"/>
</dbReference>
<dbReference type="PANTHER" id="PTHR35812:SF1">
    <property type="entry name" value="LIPOPROTEIN"/>
    <property type="match status" value="1"/>
</dbReference>
<evidence type="ECO:0000313" key="3">
    <source>
        <dbReference type="Proteomes" id="UP000066624"/>
    </source>
</evidence>
<gene>
    <name evidence="2" type="ORF">WM2015_1219</name>
</gene>
<dbReference type="OrthoDB" id="9793251at2"/>
<feature type="domain" description="Lcl C-terminal" evidence="1">
    <location>
        <begin position="55"/>
        <end position="176"/>
    </location>
</feature>
<dbReference type="AlphaFoldDB" id="A0A0K0XV87"/>
<evidence type="ECO:0000259" key="1">
    <source>
        <dbReference type="Pfam" id="PF07603"/>
    </source>
</evidence>
<dbReference type="EMBL" id="CP012154">
    <property type="protein sequence ID" value="AKS41593.1"/>
    <property type="molecule type" value="Genomic_DNA"/>
</dbReference>